<dbReference type="PANTHER" id="PTHR42760:SF5">
    <property type="entry name" value="2-DEHYDRO-3-DEOXY-D-GLUCONATE 5-DEHYDROGENASE"/>
    <property type="match status" value="1"/>
</dbReference>
<dbReference type="InterPro" id="IPR036291">
    <property type="entry name" value="NAD(P)-bd_dom_sf"/>
</dbReference>
<proteinExistence type="inferred from homology"/>
<evidence type="ECO:0000256" key="1">
    <source>
        <dbReference type="ARBA" id="ARBA00006484"/>
    </source>
</evidence>
<keyword evidence="4" id="KW-1185">Reference proteome</keyword>
<dbReference type="RefSeq" id="WP_008723913.1">
    <property type="nucleotide sequence ID" value="NZ_JBBMFM010000069.1"/>
</dbReference>
<gene>
    <name evidence="3" type="ORF">WMQ36_16845</name>
</gene>
<accession>A0ABV1D8C7</accession>
<protein>
    <submittedName>
        <fullName evidence="3">SDR family oxidoreductase</fullName>
    </submittedName>
</protein>
<dbReference type="PANTHER" id="PTHR42760">
    <property type="entry name" value="SHORT-CHAIN DEHYDROGENASES/REDUCTASES FAMILY MEMBER"/>
    <property type="match status" value="1"/>
</dbReference>
<evidence type="ECO:0000256" key="2">
    <source>
        <dbReference type="ARBA" id="ARBA00023002"/>
    </source>
</evidence>
<reference evidence="3 4" key="1">
    <citation type="submission" date="2024-03" db="EMBL/GenBank/DDBJ databases">
        <title>Human intestinal bacterial collection.</title>
        <authorList>
            <person name="Pauvert C."/>
            <person name="Hitch T.C.A."/>
            <person name="Clavel T."/>
        </authorList>
    </citation>
    <scope>NUCLEOTIDE SEQUENCE [LARGE SCALE GENOMIC DNA]</scope>
    <source>
        <strain evidence="3 4">CLA-SR-H021</strain>
    </source>
</reference>
<sequence length="256" mass="27473">MDNLFDLTGKKAIVTGAAQGLGKAMAQGLNRYGCEIVVLDLNKEIDRIAGSMAGREAPMHGVVCDLSDEDSLKRGFDRALELLGGKLHILVNNAGVNLRKSLAECTADEWDFVFKVNSKAPFLLTQLAAEVMKPQKYGKIINIASLLAFVGAFNNASYAASKGSVLLQTRSFSNELASHGICVNAIAPGYFKTDLNSPERMKVLGEDFMTSINLRIPAGHWGEPEDLQGAAVFLASRASDYVTGLCINVDGGFLAR</sequence>
<comment type="similarity">
    <text evidence="1">Belongs to the short-chain dehydrogenases/reductases (SDR) family.</text>
</comment>
<dbReference type="Gene3D" id="3.40.50.720">
    <property type="entry name" value="NAD(P)-binding Rossmann-like Domain"/>
    <property type="match status" value="1"/>
</dbReference>
<organism evidence="3 4">
    <name type="scientific">Enterocloster hominis</name>
    <name type="common">ex Hitch et al. 2024</name>
    <dbReference type="NCBI Taxonomy" id="1917870"/>
    <lineage>
        <taxon>Bacteria</taxon>
        <taxon>Bacillati</taxon>
        <taxon>Bacillota</taxon>
        <taxon>Clostridia</taxon>
        <taxon>Lachnospirales</taxon>
        <taxon>Lachnospiraceae</taxon>
        <taxon>Enterocloster</taxon>
    </lineage>
</organism>
<dbReference type="PRINTS" id="PR00080">
    <property type="entry name" value="SDRFAMILY"/>
</dbReference>
<evidence type="ECO:0000313" key="4">
    <source>
        <dbReference type="Proteomes" id="UP001454086"/>
    </source>
</evidence>
<dbReference type="PRINTS" id="PR00081">
    <property type="entry name" value="GDHRDH"/>
</dbReference>
<dbReference type="EMBL" id="JBBMFM010000069">
    <property type="protein sequence ID" value="MEQ2426640.1"/>
    <property type="molecule type" value="Genomic_DNA"/>
</dbReference>
<keyword evidence="2" id="KW-0560">Oxidoreductase</keyword>
<dbReference type="SUPFAM" id="SSF51735">
    <property type="entry name" value="NAD(P)-binding Rossmann-fold domains"/>
    <property type="match status" value="1"/>
</dbReference>
<evidence type="ECO:0000313" key="3">
    <source>
        <dbReference type="EMBL" id="MEQ2426640.1"/>
    </source>
</evidence>
<dbReference type="Proteomes" id="UP001454086">
    <property type="component" value="Unassembled WGS sequence"/>
</dbReference>
<comment type="caution">
    <text evidence="3">The sequence shown here is derived from an EMBL/GenBank/DDBJ whole genome shotgun (WGS) entry which is preliminary data.</text>
</comment>
<name>A0ABV1D8C7_9FIRM</name>
<dbReference type="InterPro" id="IPR002347">
    <property type="entry name" value="SDR_fam"/>
</dbReference>
<dbReference type="Pfam" id="PF13561">
    <property type="entry name" value="adh_short_C2"/>
    <property type="match status" value="1"/>
</dbReference>